<keyword evidence="3" id="KW-1185">Reference proteome</keyword>
<protein>
    <recommendedName>
        <fullName evidence="4">O-antigen ligase like membrane protein</fullName>
    </recommendedName>
</protein>
<reference evidence="2 3" key="1">
    <citation type="submission" date="2019-08" db="EMBL/GenBank/DDBJ databases">
        <title>In-depth cultivation of the pig gut microbiome towards novel bacterial diversity and tailored functional studies.</title>
        <authorList>
            <person name="Wylensek D."/>
            <person name="Hitch T.C.A."/>
            <person name="Clavel T."/>
        </authorList>
    </citation>
    <scope>NUCLEOTIDE SEQUENCE [LARGE SCALE GENOMIC DNA]</scope>
    <source>
        <strain evidence="2 3">LKV-178-WT-2A</strain>
    </source>
</reference>
<gene>
    <name evidence="2" type="ORF">FYJ73_14220</name>
</gene>
<keyword evidence="1" id="KW-0812">Transmembrane</keyword>
<keyword evidence="1" id="KW-1133">Transmembrane helix</keyword>
<feature type="transmembrane region" description="Helical" evidence="1">
    <location>
        <begin position="208"/>
        <end position="227"/>
    </location>
</feature>
<evidence type="ECO:0000313" key="3">
    <source>
        <dbReference type="Proteomes" id="UP000438914"/>
    </source>
</evidence>
<sequence length="369" mass="42045">MRELYLTDHKIGLGWRKIGKQVRKNKRFLWLMVVIILACFVKSRLDNGPGSRDIAVKLLCAPLIFSCFPIIPKGKLFWRKATRVLFGFYIIECGLAIFERVTLINIFPWIEGDDSSFNMDTGIAGFRSFALLGHPLMNALPVCTMMAFILCSQSLSWKKKMSLWVLGYITLLCFNTRGSIVGAALILGLYVLKEYFTDKKLSFAKKNLALIGLIAGTSALVFIAIHFQLGGRLLEMGLFDQESAQVRVNTWDIFNYFDMGAFLWGMDQNTRTMVIYQSGLWTTENFWIDYMLIIGLVPLAIILVFYIISIKDLYKGYKKFDVLITVASFILIASTNNSLSATWIPLFLYLMMISCFSFKEGISDNLEKH</sequence>
<dbReference type="RefSeq" id="WP_154535406.1">
    <property type="nucleotide sequence ID" value="NZ_VUNG01000053.1"/>
</dbReference>
<feature type="transmembrane region" description="Helical" evidence="1">
    <location>
        <begin position="130"/>
        <end position="151"/>
    </location>
</feature>
<feature type="transmembrane region" description="Helical" evidence="1">
    <location>
        <begin position="27"/>
        <end position="43"/>
    </location>
</feature>
<feature type="transmembrane region" description="Helical" evidence="1">
    <location>
        <begin position="320"/>
        <end position="336"/>
    </location>
</feature>
<organism evidence="2 3">
    <name type="scientific">Hallella mizrahii</name>
    <dbReference type="NCBI Taxonomy" id="2606637"/>
    <lineage>
        <taxon>Bacteria</taxon>
        <taxon>Pseudomonadati</taxon>
        <taxon>Bacteroidota</taxon>
        <taxon>Bacteroidia</taxon>
        <taxon>Bacteroidales</taxon>
        <taxon>Prevotellaceae</taxon>
        <taxon>Hallella</taxon>
    </lineage>
</organism>
<accession>A0A7K0KIQ6</accession>
<keyword evidence="1" id="KW-0472">Membrane</keyword>
<feature type="transmembrane region" description="Helical" evidence="1">
    <location>
        <begin position="84"/>
        <end position="110"/>
    </location>
</feature>
<comment type="caution">
    <text evidence="2">The sequence shown here is derived from an EMBL/GenBank/DDBJ whole genome shotgun (WGS) entry which is preliminary data.</text>
</comment>
<name>A0A7K0KIQ6_9BACT</name>
<evidence type="ECO:0008006" key="4">
    <source>
        <dbReference type="Google" id="ProtNLM"/>
    </source>
</evidence>
<dbReference type="Proteomes" id="UP000438914">
    <property type="component" value="Unassembled WGS sequence"/>
</dbReference>
<feature type="transmembrane region" description="Helical" evidence="1">
    <location>
        <begin position="286"/>
        <end position="308"/>
    </location>
</feature>
<evidence type="ECO:0000256" key="1">
    <source>
        <dbReference type="SAM" id="Phobius"/>
    </source>
</evidence>
<feature type="transmembrane region" description="Helical" evidence="1">
    <location>
        <begin position="163"/>
        <end position="188"/>
    </location>
</feature>
<proteinExistence type="predicted"/>
<dbReference type="EMBL" id="VUNG01000053">
    <property type="protein sequence ID" value="MST85806.1"/>
    <property type="molecule type" value="Genomic_DNA"/>
</dbReference>
<dbReference type="AlphaFoldDB" id="A0A7K0KIQ6"/>
<evidence type="ECO:0000313" key="2">
    <source>
        <dbReference type="EMBL" id="MST85806.1"/>
    </source>
</evidence>